<keyword evidence="4" id="KW-0272">Extracellular matrix</keyword>
<feature type="domain" description="ZP" evidence="13">
    <location>
        <begin position="1"/>
        <end position="77"/>
    </location>
</feature>
<feature type="non-terminal residue" evidence="14">
    <location>
        <position position="77"/>
    </location>
</feature>
<organism evidence="14 15">
    <name type="scientific">Gulo gulo</name>
    <name type="common">Wolverine</name>
    <name type="synonym">Gluton</name>
    <dbReference type="NCBI Taxonomy" id="48420"/>
    <lineage>
        <taxon>Eukaryota</taxon>
        <taxon>Metazoa</taxon>
        <taxon>Chordata</taxon>
        <taxon>Craniata</taxon>
        <taxon>Vertebrata</taxon>
        <taxon>Euteleostomi</taxon>
        <taxon>Mammalia</taxon>
        <taxon>Eutheria</taxon>
        <taxon>Laurasiatheria</taxon>
        <taxon>Carnivora</taxon>
        <taxon>Caniformia</taxon>
        <taxon>Musteloidea</taxon>
        <taxon>Mustelidae</taxon>
        <taxon>Guloninae</taxon>
        <taxon>Gulo</taxon>
    </lineage>
</organism>
<feature type="non-terminal residue" evidence="14">
    <location>
        <position position="1"/>
    </location>
</feature>
<dbReference type="GO" id="GO:0035805">
    <property type="term" value="C:egg coat"/>
    <property type="evidence" value="ECO:0007669"/>
    <property type="project" value="UniProtKB-SubCell"/>
</dbReference>
<keyword evidence="9" id="KW-1015">Disulfide bond</keyword>
<dbReference type="Gene3D" id="2.60.40.4100">
    <property type="entry name" value="Zona pellucida, ZP-C domain"/>
    <property type="match status" value="1"/>
</dbReference>
<dbReference type="PROSITE" id="PS00682">
    <property type="entry name" value="ZP_1"/>
    <property type="match status" value="1"/>
</dbReference>
<dbReference type="Proteomes" id="UP000269945">
    <property type="component" value="Unassembled WGS sequence"/>
</dbReference>
<keyword evidence="5" id="KW-0165">Cleavage on pair of basic residues</keyword>
<proteinExistence type="predicted"/>
<sequence>EEGDYPLVRLLREPVPVEVRLLHRTDPGLVLLLHQCWATPGASPFQQPQWPILSDGCPFDGDSYRTQLVALDGAELS</sequence>
<dbReference type="PROSITE" id="PS51034">
    <property type="entry name" value="ZP_2"/>
    <property type="match status" value="1"/>
</dbReference>
<dbReference type="PANTHER" id="PTHR23343:SF41">
    <property type="entry name" value="ZONA PELLUCIDA SPERM-BINDING PROTEIN 1"/>
    <property type="match status" value="1"/>
</dbReference>
<evidence type="ECO:0000259" key="13">
    <source>
        <dbReference type="PROSITE" id="PS51034"/>
    </source>
</evidence>
<evidence type="ECO:0000256" key="11">
    <source>
        <dbReference type="ARBA" id="ARBA00023279"/>
    </source>
</evidence>
<evidence type="ECO:0000256" key="7">
    <source>
        <dbReference type="ARBA" id="ARBA00022989"/>
    </source>
</evidence>
<dbReference type="PANTHER" id="PTHR23343">
    <property type="entry name" value="ZONA PELLUCIDA SPERM-BINDING PROTEIN"/>
    <property type="match status" value="1"/>
</dbReference>
<keyword evidence="3" id="KW-0964">Secreted</keyword>
<dbReference type="AlphaFoldDB" id="A0A9X9M0S4"/>
<keyword evidence="6" id="KW-0812">Transmembrane</keyword>
<evidence type="ECO:0000256" key="4">
    <source>
        <dbReference type="ARBA" id="ARBA00022530"/>
    </source>
</evidence>
<dbReference type="InterPro" id="IPR055355">
    <property type="entry name" value="ZP-C"/>
</dbReference>
<dbReference type="GO" id="GO:0005886">
    <property type="term" value="C:plasma membrane"/>
    <property type="evidence" value="ECO:0007669"/>
    <property type="project" value="UniProtKB-SubCell"/>
</dbReference>
<evidence type="ECO:0000313" key="15">
    <source>
        <dbReference type="Proteomes" id="UP000269945"/>
    </source>
</evidence>
<dbReference type="EMBL" id="CYRY02034937">
    <property type="protein sequence ID" value="VCX12640.1"/>
    <property type="molecule type" value="Genomic_DNA"/>
</dbReference>
<evidence type="ECO:0000256" key="9">
    <source>
        <dbReference type="ARBA" id="ARBA00023157"/>
    </source>
</evidence>
<dbReference type="GO" id="GO:0032190">
    <property type="term" value="F:acrosin binding"/>
    <property type="evidence" value="ECO:0007669"/>
    <property type="project" value="TreeGrafter"/>
</dbReference>
<keyword evidence="2" id="KW-1003">Cell membrane</keyword>
<keyword evidence="10" id="KW-0325">Glycoprotein</keyword>
<dbReference type="GO" id="GO:0007339">
    <property type="term" value="P:binding of sperm to zona pellucida"/>
    <property type="evidence" value="ECO:0007669"/>
    <property type="project" value="TreeGrafter"/>
</dbReference>
<comment type="caution">
    <text evidence="14">The sequence shown here is derived from an EMBL/GenBank/DDBJ whole genome shotgun (WGS) entry which is preliminary data.</text>
</comment>
<evidence type="ECO:0000313" key="14">
    <source>
        <dbReference type="EMBL" id="VCX12640.1"/>
    </source>
</evidence>
<evidence type="ECO:0000256" key="3">
    <source>
        <dbReference type="ARBA" id="ARBA00022525"/>
    </source>
</evidence>
<evidence type="ECO:0000256" key="1">
    <source>
        <dbReference type="ARBA" id="ARBA00004251"/>
    </source>
</evidence>
<dbReference type="GO" id="GO:0060468">
    <property type="term" value="P:prevention of polyspermy"/>
    <property type="evidence" value="ECO:0007669"/>
    <property type="project" value="TreeGrafter"/>
</dbReference>
<dbReference type="InterPro" id="IPR042235">
    <property type="entry name" value="ZP-C_dom"/>
</dbReference>
<evidence type="ECO:0000256" key="8">
    <source>
        <dbReference type="ARBA" id="ARBA00023136"/>
    </source>
</evidence>
<keyword evidence="7" id="KW-1133">Transmembrane helix</keyword>
<dbReference type="Pfam" id="PF00100">
    <property type="entry name" value="Zona_pellucida"/>
    <property type="match status" value="1"/>
</dbReference>
<evidence type="ECO:0000256" key="10">
    <source>
        <dbReference type="ARBA" id="ARBA00023180"/>
    </source>
</evidence>
<keyword evidence="11" id="KW-0278">Fertilization</keyword>
<gene>
    <name evidence="14" type="ORF">BN2614_LOCUS9</name>
</gene>
<keyword evidence="15" id="KW-1185">Reference proteome</keyword>
<evidence type="ECO:0000256" key="6">
    <source>
        <dbReference type="ARBA" id="ARBA00022692"/>
    </source>
</evidence>
<keyword evidence="8" id="KW-0472">Membrane</keyword>
<protein>
    <recommendedName>
        <fullName evidence="13">ZP domain-containing protein</fullName>
    </recommendedName>
</protein>
<dbReference type="GO" id="GO:0035804">
    <property type="term" value="F:structural constituent of egg coat"/>
    <property type="evidence" value="ECO:0007669"/>
    <property type="project" value="TreeGrafter"/>
</dbReference>
<comment type="subcellular location">
    <subcellularLocation>
        <location evidence="1">Cell membrane</location>
        <topology evidence="1">Single-pass type I membrane protein</topology>
    </subcellularLocation>
    <subcellularLocation>
        <location evidence="12">Zona pellucida</location>
    </subcellularLocation>
</comment>
<evidence type="ECO:0000256" key="2">
    <source>
        <dbReference type="ARBA" id="ARBA00022475"/>
    </source>
</evidence>
<evidence type="ECO:0000256" key="5">
    <source>
        <dbReference type="ARBA" id="ARBA00022685"/>
    </source>
</evidence>
<evidence type="ECO:0000256" key="12">
    <source>
        <dbReference type="ARBA" id="ARBA00024183"/>
    </source>
</evidence>
<dbReference type="InterPro" id="IPR001507">
    <property type="entry name" value="ZP_dom"/>
</dbReference>
<reference evidence="14 15" key="1">
    <citation type="submission" date="2018-10" db="EMBL/GenBank/DDBJ databases">
        <authorList>
            <person name="Ekblom R."/>
            <person name="Jareborg N."/>
        </authorList>
    </citation>
    <scope>NUCLEOTIDE SEQUENCE [LARGE SCALE GENOMIC DNA]</scope>
    <source>
        <tissue evidence="14">Muscle</tissue>
    </source>
</reference>
<dbReference type="InterPro" id="IPR051148">
    <property type="entry name" value="Zona_Pellucida_Domain_gp"/>
</dbReference>
<accession>A0A9X9M0S4</accession>
<dbReference type="InterPro" id="IPR017977">
    <property type="entry name" value="ZP_dom_CS"/>
</dbReference>
<name>A0A9X9M0S4_GULGU</name>